<dbReference type="PANTHER" id="PTHR43285">
    <property type="entry name" value="ANTHRANILATE PHOSPHORIBOSYLTRANSFERASE"/>
    <property type="match status" value="1"/>
</dbReference>
<feature type="binding site" evidence="5">
    <location>
        <position position="81"/>
    </location>
    <ligand>
        <name>anthranilate</name>
        <dbReference type="ChEBI" id="CHEBI:16567"/>
        <label>1</label>
    </ligand>
</feature>
<dbReference type="InterPro" id="IPR017459">
    <property type="entry name" value="Glycosyl_Trfase_fam3_N_dom"/>
</dbReference>
<organism evidence="8 9">
    <name type="scientific">Caldalkalibacillus uzonensis</name>
    <dbReference type="NCBI Taxonomy" id="353224"/>
    <lineage>
        <taxon>Bacteria</taxon>
        <taxon>Bacillati</taxon>
        <taxon>Bacillota</taxon>
        <taxon>Bacilli</taxon>
        <taxon>Bacillales</taxon>
        <taxon>Bacillaceae</taxon>
        <taxon>Caldalkalibacillus</taxon>
    </lineage>
</organism>
<dbReference type="InterPro" id="IPR000312">
    <property type="entry name" value="Glycosyl_Trfase_fam3"/>
</dbReference>
<evidence type="ECO:0000313" key="8">
    <source>
        <dbReference type="EMBL" id="MDQ0337650.1"/>
    </source>
</evidence>
<evidence type="ECO:0000256" key="1">
    <source>
        <dbReference type="ARBA" id="ARBA00022676"/>
    </source>
</evidence>
<evidence type="ECO:0000256" key="2">
    <source>
        <dbReference type="ARBA" id="ARBA00022679"/>
    </source>
</evidence>
<sequence>MLKEILKKLMDRQSLTEQESYQVMQEILSGRATDAQISSLISILTFRGVEVEELTGMARAMRERATPVRLAVNRPVVDTCGTGGDGAKTFNISTASAIVTASGEVPVAKHGNRAASSLSGSADVLEVLGLPVEMTPAAISKALERFNMCFMFAPIYHQAMKYAAGPRKEIGFRSVFNLLGPLTNPALTKHQVIGLFDDGYSEKVARTLQRLGAEHVLIVAGEDGLDELSVCAATRVTELKDGRINRFTVTPEETGLRRHPLRAIQVETPQESAKLIVDVLSGKNKGAAYDIVCFNAGAALYVGQKAPTLAQGVELAKTLIDSGQAYRHYQLMKENKEAIRYA</sequence>
<dbReference type="Gene3D" id="3.40.1030.10">
    <property type="entry name" value="Nucleoside phosphorylase/phosphoribosyltransferase catalytic domain"/>
    <property type="match status" value="1"/>
</dbReference>
<feature type="domain" description="Glycosyl transferase family 3" evidence="6">
    <location>
        <begin position="74"/>
        <end position="326"/>
    </location>
</feature>
<evidence type="ECO:0000256" key="3">
    <source>
        <dbReference type="ARBA" id="ARBA00022822"/>
    </source>
</evidence>
<keyword evidence="3 5" id="KW-0822">Tryptophan biosynthesis</keyword>
<dbReference type="InterPro" id="IPR036320">
    <property type="entry name" value="Glycosyl_Trfase_fam3_N_dom_sf"/>
</dbReference>
<keyword evidence="5" id="KW-0479">Metal-binding</keyword>
<feature type="binding site" evidence="5">
    <location>
        <position position="89"/>
    </location>
    <ligand>
        <name>5-phospho-alpha-D-ribose 1-diphosphate</name>
        <dbReference type="ChEBI" id="CHEBI:58017"/>
    </ligand>
</feature>
<dbReference type="SUPFAM" id="SSF52418">
    <property type="entry name" value="Nucleoside phosphorylase/phosphoribosyltransferase catalytic domain"/>
    <property type="match status" value="1"/>
</dbReference>
<keyword evidence="9" id="KW-1185">Reference proteome</keyword>
<dbReference type="NCBIfam" id="TIGR01245">
    <property type="entry name" value="trpD"/>
    <property type="match status" value="1"/>
</dbReference>
<evidence type="ECO:0000259" key="6">
    <source>
        <dbReference type="Pfam" id="PF00591"/>
    </source>
</evidence>
<protein>
    <recommendedName>
        <fullName evidence="5">Anthranilate phosphoribosyltransferase</fullName>
        <ecNumber evidence="5">2.4.2.18</ecNumber>
    </recommendedName>
</protein>
<feature type="binding site" evidence="5">
    <location>
        <position position="167"/>
    </location>
    <ligand>
        <name>anthranilate</name>
        <dbReference type="ChEBI" id="CHEBI:16567"/>
        <label>2</label>
    </ligand>
</feature>
<dbReference type="InterPro" id="IPR005940">
    <property type="entry name" value="Anthranilate_Pribosyl_Tfrase"/>
</dbReference>
<dbReference type="Pfam" id="PF00591">
    <property type="entry name" value="Glycos_transf_3"/>
    <property type="match status" value="1"/>
</dbReference>
<evidence type="ECO:0000313" key="9">
    <source>
        <dbReference type="Proteomes" id="UP001232445"/>
    </source>
</evidence>
<dbReference type="Proteomes" id="UP001232445">
    <property type="component" value="Unassembled WGS sequence"/>
</dbReference>
<dbReference type="HAMAP" id="MF_00211">
    <property type="entry name" value="TrpD"/>
    <property type="match status" value="1"/>
</dbReference>
<reference evidence="8 9" key="1">
    <citation type="submission" date="2023-07" db="EMBL/GenBank/DDBJ databases">
        <title>Genomic Encyclopedia of Type Strains, Phase IV (KMG-IV): sequencing the most valuable type-strain genomes for metagenomic binning, comparative biology and taxonomic classification.</title>
        <authorList>
            <person name="Goeker M."/>
        </authorList>
    </citation>
    <scope>NUCLEOTIDE SEQUENCE [LARGE SCALE GENOMIC DNA]</scope>
    <source>
        <strain evidence="8 9">DSM 17740</strain>
    </source>
</reference>
<feature type="binding site" evidence="5">
    <location>
        <begin position="109"/>
        <end position="117"/>
    </location>
    <ligand>
        <name>5-phospho-alpha-D-ribose 1-diphosphate</name>
        <dbReference type="ChEBI" id="CHEBI:58017"/>
    </ligand>
</feature>
<keyword evidence="5" id="KW-0028">Amino-acid biosynthesis</keyword>
<dbReference type="Gene3D" id="1.20.970.10">
    <property type="entry name" value="Transferase, Pyrimidine Nucleoside Phosphorylase, Chain C"/>
    <property type="match status" value="1"/>
</dbReference>
<feature type="binding site" evidence="5">
    <location>
        <position position="227"/>
    </location>
    <ligand>
        <name>Mg(2+)</name>
        <dbReference type="ChEBI" id="CHEBI:18420"/>
        <label>1</label>
    </ligand>
</feature>
<comment type="function">
    <text evidence="5">Catalyzes the transfer of the phosphoribosyl group of 5-phosphorylribose-1-pyrophosphate (PRPP) to anthranilate to yield N-(5'-phosphoribosyl)-anthranilate (PRA).</text>
</comment>
<comment type="similarity">
    <text evidence="5">Belongs to the anthranilate phosphoribosyltransferase family.</text>
</comment>
<dbReference type="PANTHER" id="PTHR43285:SF2">
    <property type="entry name" value="ANTHRANILATE PHOSPHORIBOSYLTRANSFERASE"/>
    <property type="match status" value="1"/>
</dbReference>
<comment type="caution">
    <text evidence="5">Lacks conserved residue(s) required for the propagation of feature annotation.</text>
</comment>
<dbReference type="SUPFAM" id="SSF47648">
    <property type="entry name" value="Nucleoside phosphorylase/phosphoribosyltransferase N-terminal domain"/>
    <property type="match status" value="1"/>
</dbReference>
<keyword evidence="2 5" id="KW-0808">Transferase</keyword>
<keyword evidence="4 5" id="KW-0057">Aromatic amino acid biosynthesis</keyword>
<gene>
    <name evidence="5" type="primary">trpD</name>
    <name evidence="8" type="ORF">J2S00_000420</name>
</gene>
<name>A0ABU0CQ57_9BACI</name>
<feature type="binding site" evidence="5">
    <location>
        <begin position="91"/>
        <end position="94"/>
    </location>
    <ligand>
        <name>5-phospho-alpha-D-ribose 1-diphosphate</name>
        <dbReference type="ChEBI" id="CHEBI:58017"/>
    </ligand>
</feature>
<accession>A0ABU0CQ57</accession>
<feature type="binding site" evidence="5">
    <location>
        <position position="93"/>
    </location>
    <ligand>
        <name>Mg(2+)</name>
        <dbReference type="ChEBI" id="CHEBI:18420"/>
        <label>1</label>
    </ligand>
</feature>
<dbReference type="Pfam" id="PF02885">
    <property type="entry name" value="Glycos_trans_3N"/>
    <property type="match status" value="1"/>
</dbReference>
<feature type="binding site" evidence="5">
    <location>
        <position position="112"/>
    </location>
    <ligand>
        <name>anthranilate</name>
        <dbReference type="ChEBI" id="CHEBI:16567"/>
        <label>1</label>
    </ligand>
</feature>
<dbReference type="GO" id="GO:0004048">
    <property type="term" value="F:anthranilate phosphoribosyltransferase activity"/>
    <property type="evidence" value="ECO:0007669"/>
    <property type="project" value="UniProtKB-EC"/>
</dbReference>
<evidence type="ECO:0000259" key="7">
    <source>
        <dbReference type="Pfam" id="PF02885"/>
    </source>
</evidence>
<keyword evidence="5" id="KW-0460">Magnesium</keyword>
<feature type="binding site" evidence="5">
    <location>
        <position position="121"/>
    </location>
    <ligand>
        <name>5-phospho-alpha-D-ribose 1-diphosphate</name>
        <dbReference type="ChEBI" id="CHEBI:58017"/>
    </ligand>
</feature>
<feature type="binding site" evidence="5">
    <location>
        <position position="81"/>
    </location>
    <ligand>
        <name>5-phospho-alpha-D-ribose 1-diphosphate</name>
        <dbReference type="ChEBI" id="CHEBI:58017"/>
    </ligand>
</feature>
<keyword evidence="1 5" id="KW-0328">Glycosyltransferase</keyword>
<feature type="binding site" evidence="5">
    <location>
        <position position="226"/>
    </location>
    <ligand>
        <name>Mg(2+)</name>
        <dbReference type="ChEBI" id="CHEBI:18420"/>
        <label>2</label>
    </ligand>
</feature>
<comment type="subunit">
    <text evidence="5">Homodimer.</text>
</comment>
<dbReference type="InterPro" id="IPR035902">
    <property type="entry name" value="Nuc_phospho_transferase"/>
</dbReference>
<feature type="binding site" evidence="5">
    <location>
        <begin position="84"/>
        <end position="85"/>
    </location>
    <ligand>
        <name>5-phospho-alpha-D-ribose 1-diphosphate</name>
        <dbReference type="ChEBI" id="CHEBI:58017"/>
    </ligand>
</feature>
<dbReference type="RefSeq" id="WP_307334918.1">
    <property type="nucleotide sequence ID" value="NZ_JAUSUQ010000001.1"/>
</dbReference>
<dbReference type="EC" id="2.4.2.18" evidence="5"/>
<comment type="catalytic activity">
    <reaction evidence="5">
        <text>N-(5-phospho-beta-D-ribosyl)anthranilate + diphosphate = 5-phospho-alpha-D-ribose 1-diphosphate + anthranilate</text>
        <dbReference type="Rhea" id="RHEA:11768"/>
        <dbReference type="ChEBI" id="CHEBI:16567"/>
        <dbReference type="ChEBI" id="CHEBI:18277"/>
        <dbReference type="ChEBI" id="CHEBI:33019"/>
        <dbReference type="ChEBI" id="CHEBI:58017"/>
        <dbReference type="EC" id="2.4.2.18"/>
    </reaction>
</comment>
<evidence type="ECO:0000256" key="5">
    <source>
        <dbReference type="HAMAP-Rule" id="MF_00211"/>
    </source>
</evidence>
<comment type="pathway">
    <text evidence="5">Amino-acid biosynthesis; L-tryptophan biosynthesis; L-tryptophan from chorismate: step 2/5.</text>
</comment>
<evidence type="ECO:0000256" key="4">
    <source>
        <dbReference type="ARBA" id="ARBA00023141"/>
    </source>
</evidence>
<feature type="binding site" evidence="5">
    <location>
        <position position="227"/>
    </location>
    <ligand>
        <name>Mg(2+)</name>
        <dbReference type="ChEBI" id="CHEBI:18420"/>
        <label>2</label>
    </ligand>
</feature>
<proteinExistence type="inferred from homology"/>
<dbReference type="EMBL" id="JAUSUQ010000001">
    <property type="protein sequence ID" value="MDQ0337650.1"/>
    <property type="molecule type" value="Genomic_DNA"/>
</dbReference>
<feature type="domain" description="Glycosyl transferase family 3 N-terminal" evidence="7">
    <location>
        <begin position="3"/>
        <end position="65"/>
    </location>
</feature>
<comment type="caution">
    <text evidence="8">The sequence shown here is derived from an EMBL/GenBank/DDBJ whole genome shotgun (WGS) entry which is preliminary data.</text>
</comment>
<comment type="cofactor">
    <cofactor evidence="5">
        <name>Mg(2+)</name>
        <dbReference type="ChEBI" id="CHEBI:18420"/>
    </cofactor>
    <text evidence="5">Binds 2 magnesium ions per monomer.</text>
</comment>